<dbReference type="PANTHER" id="PTHR34824">
    <property type="entry name" value="HEAT-INDUCIBLE TRANSCRIPTION REPRESSOR HRCA"/>
    <property type="match status" value="1"/>
</dbReference>
<comment type="caution">
    <text evidence="9">The sequence shown here is derived from an EMBL/GenBank/DDBJ whole genome shotgun (WGS) entry which is preliminary data.</text>
</comment>
<gene>
    <name evidence="5 8" type="primary">hrcA</name>
    <name evidence="8" type="ORF">GT747_13560</name>
    <name evidence="9" type="ORF">SAMN05444424_2056</name>
</gene>
<dbReference type="RefSeq" id="WP_021659519.1">
    <property type="nucleotide sequence ID" value="NZ_FQVY01000003.1"/>
</dbReference>
<dbReference type="EMBL" id="FQVY01000003">
    <property type="protein sequence ID" value="SHG30778.1"/>
    <property type="molecule type" value="Genomic_DNA"/>
</dbReference>
<evidence type="ECO:0000313" key="8">
    <source>
        <dbReference type="EMBL" id="MZL70778.1"/>
    </source>
</evidence>
<dbReference type="PANTHER" id="PTHR34824:SF1">
    <property type="entry name" value="HEAT-INDUCIBLE TRANSCRIPTION REPRESSOR HRCA"/>
    <property type="match status" value="1"/>
</dbReference>
<evidence type="ECO:0000259" key="7">
    <source>
        <dbReference type="Pfam" id="PF03444"/>
    </source>
</evidence>
<dbReference type="Gene3D" id="3.30.450.40">
    <property type="match status" value="1"/>
</dbReference>
<dbReference type="NCBIfam" id="TIGR00331">
    <property type="entry name" value="hrcA"/>
    <property type="match status" value="1"/>
</dbReference>
<dbReference type="InterPro" id="IPR002571">
    <property type="entry name" value="HrcA"/>
</dbReference>
<dbReference type="Gene3D" id="1.10.10.10">
    <property type="entry name" value="Winged helix-like DNA-binding domain superfamily/Winged helix DNA-binding domain"/>
    <property type="match status" value="1"/>
</dbReference>
<keyword evidence="11" id="KW-1185">Reference proteome</keyword>
<evidence type="ECO:0000256" key="5">
    <source>
        <dbReference type="HAMAP-Rule" id="MF_00081"/>
    </source>
</evidence>
<keyword evidence="3 5" id="KW-0346">Stress response</keyword>
<dbReference type="GO" id="GO:0045892">
    <property type="term" value="P:negative regulation of DNA-templated transcription"/>
    <property type="evidence" value="ECO:0007669"/>
    <property type="project" value="UniProtKB-UniRule"/>
</dbReference>
<dbReference type="InterPro" id="IPR029016">
    <property type="entry name" value="GAF-like_dom_sf"/>
</dbReference>
<feature type="domain" description="Heat-inducible transcription repressor HrcA C-terminal" evidence="6">
    <location>
        <begin position="106"/>
        <end position="319"/>
    </location>
</feature>
<keyword evidence="1 5" id="KW-0678">Repressor</keyword>
<dbReference type="HAMAP" id="MF_00081">
    <property type="entry name" value="HrcA"/>
    <property type="match status" value="1"/>
</dbReference>
<protein>
    <recommendedName>
        <fullName evidence="5">Heat-inducible transcription repressor HrcA</fullName>
    </recommendedName>
</protein>
<dbReference type="AlphaFoldDB" id="A0AAQ1MEP4"/>
<comment type="similarity">
    <text evidence="5">Belongs to the HrcA family.</text>
</comment>
<accession>A0AAQ1MEP4</accession>
<proteinExistence type="inferred from homology"/>
<dbReference type="Proteomes" id="UP000474718">
    <property type="component" value="Unassembled WGS sequence"/>
</dbReference>
<name>A0AAQ1MEP4_9FIRM</name>
<dbReference type="EMBL" id="WWVX01000010">
    <property type="protein sequence ID" value="MZL70778.1"/>
    <property type="molecule type" value="Genomic_DNA"/>
</dbReference>
<keyword evidence="4 5" id="KW-0804">Transcription</keyword>
<organism evidence="9 10">
    <name type="scientific">Bittarella massiliensis</name>
    <name type="common">ex Durand et al. 2017</name>
    <dbReference type="NCBI Taxonomy" id="1720313"/>
    <lineage>
        <taxon>Bacteria</taxon>
        <taxon>Bacillati</taxon>
        <taxon>Bacillota</taxon>
        <taxon>Clostridia</taxon>
        <taxon>Eubacteriales</taxon>
        <taxon>Oscillospiraceae</taxon>
        <taxon>Bittarella (ex Durand et al. 2017)</taxon>
    </lineage>
</organism>
<dbReference type="GO" id="GO:0003677">
    <property type="term" value="F:DNA binding"/>
    <property type="evidence" value="ECO:0007669"/>
    <property type="project" value="InterPro"/>
</dbReference>
<comment type="function">
    <text evidence="5">Negative regulator of class I heat shock genes (grpE-dnaK-dnaJ and groELS operons). Prevents heat-shock induction of these operons.</text>
</comment>
<dbReference type="InterPro" id="IPR023120">
    <property type="entry name" value="WHTH_transcript_rep_HrcA_IDD"/>
</dbReference>
<evidence type="ECO:0000313" key="10">
    <source>
        <dbReference type="Proteomes" id="UP000184089"/>
    </source>
</evidence>
<dbReference type="Proteomes" id="UP000184089">
    <property type="component" value="Unassembled WGS sequence"/>
</dbReference>
<evidence type="ECO:0000259" key="6">
    <source>
        <dbReference type="Pfam" id="PF01628"/>
    </source>
</evidence>
<dbReference type="PIRSF" id="PIRSF005485">
    <property type="entry name" value="HrcA"/>
    <property type="match status" value="1"/>
</dbReference>
<evidence type="ECO:0000313" key="11">
    <source>
        <dbReference type="Proteomes" id="UP000474718"/>
    </source>
</evidence>
<evidence type="ECO:0000256" key="1">
    <source>
        <dbReference type="ARBA" id="ARBA00022491"/>
    </source>
</evidence>
<keyword evidence="2 5" id="KW-0805">Transcription regulation</keyword>
<reference evidence="10" key="2">
    <citation type="submission" date="2016-11" db="EMBL/GenBank/DDBJ databases">
        <authorList>
            <person name="Jaros S."/>
            <person name="Januszkiewicz K."/>
            <person name="Wedrychowicz H."/>
        </authorList>
    </citation>
    <scope>NUCLEOTIDE SEQUENCE [LARGE SCALE GENOMIC DNA]</scope>
    <source>
        <strain evidence="10">DSM 4029</strain>
    </source>
</reference>
<dbReference type="SUPFAM" id="SSF55781">
    <property type="entry name" value="GAF domain-like"/>
    <property type="match status" value="1"/>
</dbReference>
<evidence type="ECO:0000256" key="3">
    <source>
        <dbReference type="ARBA" id="ARBA00023016"/>
    </source>
</evidence>
<dbReference type="InterPro" id="IPR036388">
    <property type="entry name" value="WH-like_DNA-bd_sf"/>
</dbReference>
<dbReference type="Pfam" id="PF01628">
    <property type="entry name" value="HrcA"/>
    <property type="match status" value="1"/>
</dbReference>
<feature type="domain" description="Winged helix-turn-helix transcription repressor HrcA DNA-binding" evidence="7">
    <location>
        <begin position="1"/>
        <end position="72"/>
    </location>
</feature>
<dbReference type="Pfam" id="PF03444">
    <property type="entry name" value="WHD_HrcA"/>
    <property type="match status" value="1"/>
</dbReference>
<evidence type="ECO:0000256" key="2">
    <source>
        <dbReference type="ARBA" id="ARBA00023015"/>
    </source>
</evidence>
<dbReference type="Gene3D" id="3.30.390.60">
    <property type="entry name" value="Heat-inducible transcription repressor hrca homolog, domain 3"/>
    <property type="match status" value="1"/>
</dbReference>
<evidence type="ECO:0000256" key="4">
    <source>
        <dbReference type="ARBA" id="ARBA00023163"/>
    </source>
</evidence>
<sequence>MLTPRQGFVLQAICDLYSETGEPVSSGAIAKLAGDAFSSATIRSEMARLEALGCVKQPHTSAGRIPTAQGYRYYINHLMPRRELPVEKQREIARFLRQGVRDPDILLTRASSLLAYMTNYAVLATSPQLSDLSMEKLEVVALTPQTLALVALTNTGLVLNQVCQLGLPAGERQLEKLSGFCRKNLLHRPLHEVALLRDDFLQRELGGDYLCLAPAVQLICRMCAELCRAKVHLEGQSNLLRYAAPEHGYNAFLDLLKETDTLLRAAPKEGGNVAVLLGDDLDQELAGTTLVSTGYLFGDEHTGVLGIIGPRHLDYTRIIPHLAYFTDLLGRILNGTDGDG</sequence>
<reference evidence="9" key="1">
    <citation type="submission" date="2016-11" db="EMBL/GenBank/DDBJ databases">
        <authorList>
            <person name="Varghese N."/>
            <person name="Submissions S."/>
        </authorList>
    </citation>
    <scope>NUCLEOTIDE SEQUENCE</scope>
    <source>
        <strain evidence="9">DSM 4029</strain>
    </source>
</reference>
<dbReference type="InterPro" id="IPR005104">
    <property type="entry name" value="WHTH_HrcA_DNA-bd"/>
</dbReference>
<evidence type="ECO:0000313" key="9">
    <source>
        <dbReference type="EMBL" id="SHG30778.1"/>
    </source>
</evidence>
<dbReference type="InterPro" id="IPR021153">
    <property type="entry name" value="HrcA_C"/>
</dbReference>
<dbReference type="SUPFAM" id="SSF46785">
    <property type="entry name" value="Winged helix' DNA-binding domain"/>
    <property type="match status" value="1"/>
</dbReference>
<reference evidence="8 11" key="3">
    <citation type="journal article" date="2019" name="Nat. Med.">
        <title>A library of human gut bacterial isolates paired with longitudinal multiomics data enables mechanistic microbiome research.</title>
        <authorList>
            <person name="Poyet M."/>
            <person name="Groussin M."/>
            <person name="Gibbons S.M."/>
            <person name="Avila-Pacheco J."/>
            <person name="Jiang X."/>
            <person name="Kearney S.M."/>
            <person name="Perrotta A.R."/>
            <person name="Berdy B."/>
            <person name="Zhao S."/>
            <person name="Lieberman T.D."/>
            <person name="Swanson P.K."/>
            <person name="Smith M."/>
            <person name="Roesemann S."/>
            <person name="Alexander J.E."/>
            <person name="Rich S.A."/>
            <person name="Livny J."/>
            <person name="Vlamakis H."/>
            <person name="Clish C."/>
            <person name="Bullock K."/>
            <person name="Deik A."/>
            <person name="Scott J."/>
            <person name="Pierce K.A."/>
            <person name="Xavier R.J."/>
            <person name="Alm E.J."/>
        </authorList>
    </citation>
    <scope>NUCLEOTIDE SEQUENCE [LARGE SCALE GENOMIC DNA]</scope>
    <source>
        <strain evidence="8 11">BIOML-A2</strain>
    </source>
</reference>
<dbReference type="InterPro" id="IPR036390">
    <property type="entry name" value="WH_DNA-bd_sf"/>
</dbReference>